<dbReference type="Proteomes" id="UP001529510">
    <property type="component" value="Unassembled WGS sequence"/>
</dbReference>
<dbReference type="InterPro" id="IPR014012">
    <property type="entry name" value="HSA_dom"/>
</dbReference>
<accession>A0ABD0R3G7</accession>
<feature type="region of interest" description="Disordered" evidence="1">
    <location>
        <begin position="37"/>
        <end position="58"/>
    </location>
</feature>
<proteinExistence type="predicted"/>
<evidence type="ECO:0000256" key="1">
    <source>
        <dbReference type="SAM" id="MobiDB-lite"/>
    </source>
</evidence>
<dbReference type="Pfam" id="PF07529">
    <property type="entry name" value="HSA"/>
    <property type="match status" value="1"/>
</dbReference>
<gene>
    <name evidence="3" type="ORF">M9458_011232</name>
</gene>
<sequence>EYLNSILQHAKDFKEYHRSISGKIQKLSKAIATWHTNTEREQKKETERIEKERMRRLM</sequence>
<dbReference type="PROSITE" id="PS51204">
    <property type="entry name" value="HSA"/>
    <property type="match status" value="1"/>
</dbReference>
<dbReference type="FunFam" id="1.20.5.170:FF:000089">
    <property type="entry name" value="Putative global transcription activator SNF2L2"/>
    <property type="match status" value="1"/>
</dbReference>
<comment type="caution">
    <text evidence="3">The sequence shown here is derived from an EMBL/GenBank/DDBJ whole genome shotgun (WGS) entry which is preliminary data.</text>
</comment>
<protein>
    <recommendedName>
        <fullName evidence="2">HSA domain-containing protein</fullName>
    </recommendedName>
</protein>
<feature type="non-terminal residue" evidence="3">
    <location>
        <position position="58"/>
    </location>
</feature>
<feature type="non-terminal residue" evidence="3">
    <location>
        <position position="1"/>
    </location>
</feature>
<feature type="domain" description="HSA" evidence="2">
    <location>
        <begin position="1"/>
        <end position="58"/>
    </location>
</feature>
<evidence type="ECO:0000313" key="4">
    <source>
        <dbReference type="Proteomes" id="UP001529510"/>
    </source>
</evidence>
<dbReference type="AlphaFoldDB" id="A0ABD0R3G7"/>
<reference evidence="3 4" key="1">
    <citation type="submission" date="2024-05" db="EMBL/GenBank/DDBJ databases">
        <title>Genome sequencing and assembly of Indian major carp, Cirrhinus mrigala (Hamilton, 1822).</title>
        <authorList>
            <person name="Mohindra V."/>
            <person name="Chowdhury L.M."/>
            <person name="Lal K."/>
            <person name="Jena J.K."/>
        </authorList>
    </citation>
    <scope>NUCLEOTIDE SEQUENCE [LARGE SCALE GENOMIC DNA]</scope>
    <source>
        <strain evidence="3">CM1030</strain>
        <tissue evidence="3">Blood</tissue>
    </source>
</reference>
<name>A0ABD0R3G7_CIRMR</name>
<evidence type="ECO:0000259" key="2">
    <source>
        <dbReference type="PROSITE" id="PS51204"/>
    </source>
</evidence>
<dbReference type="SMART" id="SM00573">
    <property type="entry name" value="HSA"/>
    <property type="match status" value="1"/>
</dbReference>
<organism evidence="3 4">
    <name type="scientific">Cirrhinus mrigala</name>
    <name type="common">Mrigala</name>
    <dbReference type="NCBI Taxonomy" id="683832"/>
    <lineage>
        <taxon>Eukaryota</taxon>
        <taxon>Metazoa</taxon>
        <taxon>Chordata</taxon>
        <taxon>Craniata</taxon>
        <taxon>Vertebrata</taxon>
        <taxon>Euteleostomi</taxon>
        <taxon>Actinopterygii</taxon>
        <taxon>Neopterygii</taxon>
        <taxon>Teleostei</taxon>
        <taxon>Ostariophysi</taxon>
        <taxon>Cypriniformes</taxon>
        <taxon>Cyprinidae</taxon>
        <taxon>Labeoninae</taxon>
        <taxon>Labeonini</taxon>
        <taxon>Cirrhinus</taxon>
    </lineage>
</organism>
<keyword evidence="4" id="KW-1185">Reference proteome</keyword>
<dbReference type="Gene3D" id="1.20.5.170">
    <property type="match status" value="1"/>
</dbReference>
<evidence type="ECO:0000313" key="3">
    <source>
        <dbReference type="EMBL" id="KAL0192936.1"/>
    </source>
</evidence>
<dbReference type="EMBL" id="JAMKFB020000005">
    <property type="protein sequence ID" value="KAL0192936.1"/>
    <property type="molecule type" value="Genomic_DNA"/>
</dbReference>